<evidence type="ECO:0000256" key="2">
    <source>
        <dbReference type="ARBA" id="ARBA00022679"/>
    </source>
</evidence>
<accession>V3Z4R7</accession>
<dbReference type="EMBL" id="KB203274">
    <property type="protein sequence ID" value="ESO85688.1"/>
    <property type="molecule type" value="Genomic_DNA"/>
</dbReference>
<dbReference type="AlphaFoldDB" id="V3Z4R7"/>
<dbReference type="GO" id="GO:0032580">
    <property type="term" value="C:Golgi cisterna membrane"/>
    <property type="evidence" value="ECO:0007669"/>
    <property type="project" value="UniProtKB-SubCell"/>
</dbReference>
<keyword evidence="3" id="KW-0325">Glycoprotein</keyword>
<name>V3Z4R7_LOTGI</name>
<reference evidence="4 5" key="1">
    <citation type="journal article" date="2013" name="Nature">
        <title>Insights into bilaterian evolution from three spiralian genomes.</title>
        <authorList>
            <person name="Simakov O."/>
            <person name="Marletaz F."/>
            <person name="Cho S.J."/>
            <person name="Edsinger-Gonzales E."/>
            <person name="Havlak P."/>
            <person name="Hellsten U."/>
            <person name="Kuo D.H."/>
            <person name="Larsson T."/>
            <person name="Lv J."/>
            <person name="Arendt D."/>
            <person name="Savage R."/>
            <person name="Osoegawa K."/>
            <person name="de Jong P."/>
            <person name="Grimwood J."/>
            <person name="Chapman J.A."/>
            <person name="Shapiro H."/>
            <person name="Aerts A."/>
            <person name="Otillar R.P."/>
            <person name="Terry A.Y."/>
            <person name="Boore J.L."/>
            <person name="Grigoriev I.V."/>
            <person name="Lindberg D.R."/>
            <person name="Seaver E.C."/>
            <person name="Weisblat D.A."/>
            <person name="Putnam N.H."/>
            <person name="Rokhsar D.S."/>
        </authorList>
    </citation>
    <scope>NUCLEOTIDE SEQUENCE [LARGE SCALE GENOMIC DNA]</scope>
</reference>
<evidence type="ECO:0000256" key="1">
    <source>
        <dbReference type="ARBA" id="ARBA00022676"/>
    </source>
</evidence>
<dbReference type="RefSeq" id="XP_009063924.1">
    <property type="nucleotide sequence ID" value="XM_009065676.1"/>
</dbReference>
<organism evidence="4 5">
    <name type="scientific">Lottia gigantea</name>
    <name type="common">Giant owl limpet</name>
    <dbReference type="NCBI Taxonomy" id="225164"/>
    <lineage>
        <taxon>Eukaryota</taxon>
        <taxon>Metazoa</taxon>
        <taxon>Spiralia</taxon>
        <taxon>Lophotrochozoa</taxon>
        <taxon>Mollusca</taxon>
        <taxon>Gastropoda</taxon>
        <taxon>Patellogastropoda</taxon>
        <taxon>Lottioidea</taxon>
        <taxon>Lottiidae</taxon>
        <taxon>Lottia</taxon>
    </lineage>
</organism>
<keyword evidence="3" id="KW-0812">Transmembrane</keyword>
<evidence type="ECO:0000256" key="3">
    <source>
        <dbReference type="RuleBase" id="RU363129"/>
    </source>
</evidence>
<comment type="subcellular location">
    <subcellularLocation>
        <location evidence="3">Golgi apparatus</location>
        <location evidence="3">Golgi stack membrane</location>
        <topology evidence="3">Single-pass type II membrane protein</topology>
    </subcellularLocation>
</comment>
<dbReference type="GO" id="GO:0005975">
    <property type="term" value="P:carbohydrate metabolic process"/>
    <property type="evidence" value="ECO:0007669"/>
    <property type="project" value="InterPro"/>
</dbReference>
<keyword evidence="5" id="KW-1185">Reference proteome</keyword>
<keyword evidence="3" id="KW-0333">Golgi apparatus</keyword>
<keyword evidence="1 3" id="KW-0328">Glycosyltransferase</keyword>
<keyword evidence="3" id="KW-0735">Signal-anchor</keyword>
<dbReference type="Proteomes" id="UP000030746">
    <property type="component" value="Unassembled WGS sequence"/>
</dbReference>
<gene>
    <name evidence="4" type="ORF">LOTGIDRAFT_88317</name>
</gene>
<dbReference type="EC" id="2.4.1.-" evidence="3"/>
<sequence length="114" mass="13248">APKEYLFRAQDYMSNHFSNVTFIVCSNDIEWTKTVFQNQNDVIIPPSDTPQLDMALLSLMDHTIITVGTYGFWSAWLNQNNGTVIYYKDFFEPNSTYGNQINISDTYYSHWIGL</sequence>
<dbReference type="Pfam" id="PF01531">
    <property type="entry name" value="Glyco_transf_11"/>
    <property type="match status" value="1"/>
</dbReference>
<feature type="non-terminal residue" evidence="4">
    <location>
        <position position="114"/>
    </location>
</feature>
<feature type="non-terminal residue" evidence="4">
    <location>
        <position position="1"/>
    </location>
</feature>
<dbReference type="InterPro" id="IPR002516">
    <property type="entry name" value="Glyco_trans_11"/>
</dbReference>
<dbReference type="GO" id="GO:0008107">
    <property type="term" value="F:galactoside 2-alpha-L-fucosyltransferase activity"/>
    <property type="evidence" value="ECO:0007669"/>
    <property type="project" value="InterPro"/>
</dbReference>
<evidence type="ECO:0000313" key="4">
    <source>
        <dbReference type="EMBL" id="ESO85688.1"/>
    </source>
</evidence>
<proteinExistence type="inferred from homology"/>
<protein>
    <recommendedName>
        <fullName evidence="3">L-Fucosyltransferase</fullName>
        <ecNumber evidence="3">2.4.1.-</ecNumber>
    </recommendedName>
</protein>
<dbReference type="GeneID" id="20252780"/>
<evidence type="ECO:0000313" key="5">
    <source>
        <dbReference type="Proteomes" id="UP000030746"/>
    </source>
</evidence>
<dbReference type="PANTHER" id="PTHR11927:SF9">
    <property type="entry name" value="L-FUCOSYLTRANSFERASE"/>
    <property type="match status" value="1"/>
</dbReference>
<dbReference type="HOGENOM" id="CLU_043399_5_1_1"/>
<comment type="pathway">
    <text evidence="3">Protein modification; protein glycosylation.</text>
</comment>
<keyword evidence="2 3" id="KW-0808">Transferase</keyword>
<dbReference type="KEGG" id="lgi:LOTGIDRAFT_88317"/>
<dbReference type="CTD" id="20252780"/>
<dbReference type="PANTHER" id="PTHR11927">
    <property type="entry name" value="GALACTOSIDE 2-L-FUCOSYLTRANSFERASE"/>
    <property type="match status" value="1"/>
</dbReference>
<dbReference type="UniPathway" id="UPA00378"/>
<comment type="similarity">
    <text evidence="3">Belongs to the glycosyltransferase 11 family.</text>
</comment>
<dbReference type="OrthoDB" id="3226at2759"/>